<dbReference type="InterPro" id="IPR038446">
    <property type="entry name" value="CEBP_ZZ_sf"/>
</dbReference>
<dbReference type="PANTHER" id="PTHR12566">
    <property type="entry name" value="CYTOPLASMIC POLYADENYLATION ELEMENT BINDING PROTEIN CPEB"/>
    <property type="match status" value="1"/>
</dbReference>
<dbReference type="EMBL" id="OB793241">
    <property type="protein sequence ID" value="CAD7426647.1"/>
    <property type="molecule type" value="Genomic_DNA"/>
</dbReference>
<dbReference type="InterPro" id="IPR000504">
    <property type="entry name" value="RRM_dom"/>
</dbReference>
<dbReference type="GO" id="GO:0005737">
    <property type="term" value="C:cytoplasm"/>
    <property type="evidence" value="ECO:0007669"/>
    <property type="project" value="UniProtKB-SubCell"/>
</dbReference>
<dbReference type="CDD" id="cd19757">
    <property type="entry name" value="Bbox1"/>
    <property type="match status" value="1"/>
</dbReference>
<keyword evidence="5" id="KW-0479">Metal-binding</keyword>
<dbReference type="Gene3D" id="3.30.70.330">
    <property type="match status" value="2"/>
</dbReference>
<dbReference type="PROSITE" id="PS50102">
    <property type="entry name" value="RRM"/>
    <property type="match status" value="1"/>
</dbReference>
<feature type="domain" description="RRM" evidence="12">
    <location>
        <begin position="620"/>
        <end position="707"/>
    </location>
</feature>
<evidence type="ECO:0000256" key="2">
    <source>
        <dbReference type="ARBA" id="ARBA00010347"/>
    </source>
</evidence>
<comment type="subcellular location">
    <subcellularLocation>
        <location evidence="1">Cytoplasm</location>
    </subcellularLocation>
</comment>
<keyword evidence="9 10" id="KW-0694">RNA-binding</keyword>
<evidence type="ECO:0000256" key="8">
    <source>
        <dbReference type="ARBA" id="ARBA00022845"/>
    </source>
</evidence>
<evidence type="ECO:0000256" key="9">
    <source>
        <dbReference type="ARBA" id="ARBA00022884"/>
    </source>
</evidence>
<keyword evidence="4" id="KW-0507">mRNA processing</keyword>
<dbReference type="Pfam" id="PF16367">
    <property type="entry name" value="RRM_7"/>
    <property type="match status" value="1"/>
</dbReference>
<dbReference type="GO" id="GO:0000900">
    <property type="term" value="F:mRNA regulatory element binding translation repressor activity"/>
    <property type="evidence" value="ECO:0007669"/>
    <property type="project" value="TreeGrafter"/>
</dbReference>
<keyword evidence="7" id="KW-0862">Zinc</keyword>
<evidence type="ECO:0000256" key="4">
    <source>
        <dbReference type="ARBA" id="ARBA00022664"/>
    </source>
</evidence>
<evidence type="ECO:0000256" key="5">
    <source>
        <dbReference type="ARBA" id="ARBA00022723"/>
    </source>
</evidence>
<protein>
    <recommendedName>
        <fullName evidence="12">RRM domain-containing protein</fullName>
    </recommendedName>
</protein>
<dbReference type="SMART" id="SM00360">
    <property type="entry name" value="RRM"/>
    <property type="match status" value="2"/>
</dbReference>
<dbReference type="PANTHER" id="PTHR12566:SF9">
    <property type="entry name" value="CYTOPLASMIC POLYADENYLATION ELEMENT-BINDING PROTEIN 1"/>
    <property type="match status" value="1"/>
</dbReference>
<name>A0A7R9E583_9NEOP</name>
<dbReference type="Pfam" id="PF16368">
    <property type="entry name" value="CEBP1_N"/>
    <property type="match status" value="1"/>
</dbReference>
<dbReference type="GO" id="GO:0045202">
    <property type="term" value="C:synapse"/>
    <property type="evidence" value="ECO:0007669"/>
    <property type="project" value="TreeGrafter"/>
</dbReference>
<evidence type="ECO:0000259" key="12">
    <source>
        <dbReference type="PROSITE" id="PS50102"/>
    </source>
</evidence>
<accession>A0A7R9E583</accession>
<evidence type="ECO:0000256" key="6">
    <source>
        <dbReference type="ARBA" id="ARBA00022737"/>
    </source>
</evidence>
<reference evidence="13" key="1">
    <citation type="submission" date="2020-11" db="EMBL/GenBank/DDBJ databases">
        <authorList>
            <person name="Tran Van P."/>
        </authorList>
    </citation>
    <scope>NUCLEOTIDE SEQUENCE</scope>
</reference>
<dbReference type="Pfam" id="PF16366">
    <property type="entry name" value="CEBP_ZZ"/>
    <property type="match status" value="1"/>
</dbReference>
<feature type="compositionally biased region" description="Polar residues" evidence="11">
    <location>
        <begin position="503"/>
        <end position="525"/>
    </location>
</feature>
<dbReference type="FunFam" id="3.30.70.330:FF:000054">
    <property type="entry name" value="Cytoplasmic polyadenylation element-binding protein 1"/>
    <property type="match status" value="1"/>
</dbReference>
<evidence type="ECO:0000256" key="11">
    <source>
        <dbReference type="SAM" id="MobiDB-lite"/>
    </source>
</evidence>
<dbReference type="GO" id="GO:0003730">
    <property type="term" value="F:mRNA 3'-UTR binding"/>
    <property type="evidence" value="ECO:0007669"/>
    <property type="project" value="InterPro"/>
</dbReference>
<dbReference type="InterPro" id="IPR032296">
    <property type="entry name" value="CEBP_ZZ"/>
</dbReference>
<evidence type="ECO:0000313" key="13">
    <source>
        <dbReference type="EMBL" id="CAD7426647.1"/>
    </source>
</evidence>
<evidence type="ECO:0000256" key="3">
    <source>
        <dbReference type="ARBA" id="ARBA00022490"/>
    </source>
</evidence>
<dbReference type="Gene3D" id="4.10.640.40">
    <property type="entry name" value="Cytoplasmic polyadenylation element-binding protein, ZZ domain"/>
    <property type="match status" value="1"/>
</dbReference>
<dbReference type="GO" id="GO:0008135">
    <property type="term" value="F:translation factor activity, RNA binding"/>
    <property type="evidence" value="ECO:0007669"/>
    <property type="project" value="TreeGrafter"/>
</dbReference>
<dbReference type="GO" id="GO:0043005">
    <property type="term" value="C:neuron projection"/>
    <property type="evidence" value="ECO:0007669"/>
    <property type="project" value="TreeGrafter"/>
</dbReference>
<feature type="region of interest" description="Disordered" evidence="11">
    <location>
        <begin position="358"/>
        <end position="382"/>
    </location>
</feature>
<feature type="compositionally biased region" description="Polar residues" evidence="11">
    <location>
        <begin position="472"/>
        <end position="481"/>
    </location>
</feature>
<dbReference type="InterPro" id="IPR034977">
    <property type="entry name" value="CPEB1_RRM1"/>
</dbReference>
<proteinExistence type="inferred from homology"/>
<dbReference type="CDD" id="cd12723">
    <property type="entry name" value="RRM1_CPEB1"/>
    <property type="match status" value="1"/>
</dbReference>
<dbReference type="GO" id="GO:2000766">
    <property type="term" value="P:negative regulation of cytoplasmic translation"/>
    <property type="evidence" value="ECO:0007669"/>
    <property type="project" value="TreeGrafter"/>
</dbReference>
<feature type="region of interest" description="Disordered" evidence="11">
    <location>
        <begin position="430"/>
        <end position="525"/>
    </location>
</feature>
<keyword evidence="3" id="KW-0963">Cytoplasm</keyword>
<gene>
    <name evidence="13" type="ORF">TMSB3V08_LOCUS3523</name>
</gene>
<dbReference type="CDD" id="cd12725">
    <property type="entry name" value="RRM2_CPEB1"/>
    <property type="match status" value="1"/>
</dbReference>
<dbReference type="FunFam" id="3.30.70.330:FF:000086">
    <property type="entry name" value="Putative Cytoplasmic polyadenylation element-binding protein 1"/>
    <property type="match status" value="1"/>
</dbReference>
<feature type="region of interest" description="Disordered" evidence="11">
    <location>
        <begin position="550"/>
        <end position="582"/>
    </location>
</feature>
<feature type="compositionally biased region" description="Low complexity" evidence="11">
    <location>
        <begin position="430"/>
        <end position="444"/>
    </location>
</feature>
<keyword evidence="8" id="KW-0810">Translation regulation</keyword>
<dbReference type="InterPro" id="IPR032292">
    <property type="entry name" value="CEBP1_N"/>
</dbReference>
<evidence type="ECO:0000256" key="7">
    <source>
        <dbReference type="ARBA" id="ARBA00022833"/>
    </source>
</evidence>
<dbReference type="SUPFAM" id="SSF54928">
    <property type="entry name" value="RNA-binding domain, RBD"/>
    <property type="match status" value="1"/>
</dbReference>
<dbReference type="GO" id="GO:0046872">
    <property type="term" value="F:metal ion binding"/>
    <property type="evidence" value="ECO:0007669"/>
    <property type="project" value="UniProtKB-KW"/>
</dbReference>
<dbReference type="GO" id="GO:0006397">
    <property type="term" value="P:mRNA processing"/>
    <property type="evidence" value="ECO:0007669"/>
    <property type="project" value="UniProtKB-KW"/>
</dbReference>
<dbReference type="InterPro" id="IPR012677">
    <property type="entry name" value="Nucleotide-bd_a/b_plait_sf"/>
</dbReference>
<organism evidence="13">
    <name type="scientific">Timema monikensis</name>
    <dbReference type="NCBI Taxonomy" id="170555"/>
    <lineage>
        <taxon>Eukaryota</taxon>
        <taxon>Metazoa</taxon>
        <taxon>Ecdysozoa</taxon>
        <taxon>Arthropoda</taxon>
        <taxon>Hexapoda</taxon>
        <taxon>Insecta</taxon>
        <taxon>Pterygota</taxon>
        <taxon>Neoptera</taxon>
        <taxon>Polyneoptera</taxon>
        <taxon>Phasmatodea</taxon>
        <taxon>Timematodea</taxon>
        <taxon>Timematoidea</taxon>
        <taxon>Timematidae</taxon>
        <taxon>Timema</taxon>
    </lineage>
</organism>
<dbReference type="AlphaFoldDB" id="A0A7R9E583"/>
<dbReference type="InterPro" id="IPR034819">
    <property type="entry name" value="CPEB"/>
</dbReference>
<dbReference type="FunFam" id="4.10.640.40:FF:000002">
    <property type="entry name" value="Putative Cytoplasmic polyadenylation element-binding protein 1"/>
    <property type="match status" value="1"/>
</dbReference>
<evidence type="ECO:0000256" key="10">
    <source>
        <dbReference type="PROSITE-ProRule" id="PRU00176"/>
    </source>
</evidence>
<dbReference type="GO" id="GO:0043022">
    <property type="term" value="F:ribosome binding"/>
    <property type="evidence" value="ECO:0007669"/>
    <property type="project" value="TreeGrafter"/>
</dbReference>
<dbReference type="InterPro" id="IPR035979">
    <property type="entry name" value="RBD_domain_sf"/>
</dbReference>
<dbReference type="GO" id="GO:0005634">
    <property type="term" value="C:nucleus"/>
    <property type="evidence" value="ECO:0007669"/>
    <property type="project" value="TreeGrafter"/>
</dbReference>
<evidence type="ECO:0000256" key="1">
    <source>
        <dbReference type="ARBA" id="ARBA00004496"/>
    </source>
</evidence>
<sequence>MGEVLLSKLGSLVRCQLGPVSALSTECRHWLVTNVELEKVNPHLRGGRVENHLGKTTPVHPTEIRTSISPSSAVELNTTSTLANYATEAVARTLSLAVPFQMFVFILSACWPSVYIVTLSTLFLRVGNLTVNPFTGGVESQRSEANAEIIQRINAMLDSSSSVGPLDLGEGLPRGSPPSEGLGVQPLRGVIFTRCHDTVCGLYTLSRYCVWTVHVSLRRDVIPKEKYRYRTSMERKVSVPHKYGKKSIDTAQVWKEKYRYRTSMERKVSIPHKYGKESIDTAQVWKEKYRYRTSMERKVSIPHKDAAMWRAALLLVGGPRLGITGVTSVRLRGTIVNCQWKFDPRLVMDASKSQLRKKGLSKRKMRGYTTPGAGPSRWTPLPAPRAITKSSPMTVDQVVELANRTGFKPGDSLLSISDLLGLNLPRGTLLGTPSHSPGGPYGPSRTYQNEDHFYRDTSTPVKAHQRSLDSAFHSTPQSPCYQSPFKGSPPYSDCGSPTMEHSLLQSFSSSRTNSPADSDTSNSGLSNFDNSINDLMASLLSSLLQYPPSRVSQGTEFGGKSCSPPSPPALPLSASPPTNDNASLERAARFHRNSASLHDATCTWSGNLPPRSPKNSAYSCKVFLGGVPWDISEMSLIVAFKQFGGIHVEWPGKEQAASQPKGYVYIIFESEKQVKALLQVCTRDFTNGGNWYFKISSRKMKSKEVQVIPWLLSDSNYVKVTSQKLDPQKTVFVGALHGMLNAEGLAKIMNDLFDGVVYAGIDTDKYKYPIGSGRVTFNNPRSYMRAVAAAFIEIKTTKFTKKVQVDPYLEDSLCSACNLQQGPYFCREIACFRYFCRNCWQWQHALDVMKSHKPLMRNSKTVNLVGFGNVTPP</sequence>
<keyword evidence="6" id="KW-0677">Repeat</keyword>
<comment type="similarity">
    <text evidence="2">Belongs to the RRM CPEB family.</text>
</comment>